<sequence>MSRIIVSIDEAICYDTEDVTGADELYVVGAIRTFSGQTSGGFVTRPISINTNETRKFNFGGGIVFDKEVPDNSPLQIEMIVFDEDAVKDVSRYDQARTLVDQAVTAMPNPLFAAASLPLDAIRTFMVLDQDDELGTNRNTMFVGNVPRGWSFHQWNAKETGIGFSTWNYWIRYWIGRF</sequence>
<keyword evidence="2" id="KW-1185">Reference proteome</keyword>
<name>A0A2T1DJU1_9CYAN</name>
<proteinExistence type="predicted"/>
<dbReference type="AlphaFoldDB" id="A0A2T1DJU1"/>
<dbReference type="RefSeq" id="WP_073070162.1">
    <property type="nucleotide sequence ID" value="NZ_MPPI01000005.1"/>
</dbReference>
<evidence type="ECO:0000313" key="2">
    <source>
        <dbReference type="Proteomes" id="UP000238634"/>
    </source>
</evidence>
<dbReference type="EMBL" id="PVWG01000005">
    <property type="protein sequence ID" value="PSB20694.1"/>
    <property type="molecule type" value="Genomic_DNA"/>
</dbReference>
<protein>
    <submittedName>
        <fullName evidence="1">Uncharacterized protein</fullName>
    </submittedName>
</protein>
<evidence type="ECO:0000313" key="1">
    <source>
        <dbReference type="EMBL" id="PSB20694.1"/>
    </source>
</evidence>
<organism evidence="1 2">
    <name type="scientific">Phormidesmis priestleyi ULC007</name>
    <dbReference type="NCBI Taxonomy" id="1920490"/>
    <lineage>
        <taxon>Bacteria</taxon>
        <taxon>Bacillati</taxon>
        <taxon>Cyanobacteriota</taxon>
        <taxon>Cyanophyceae</taxon>
        <taxon>Leptolyngbyales</taxon>
        <taxon>Leptolyngbyaceae</taxon>
        <taxon>Phormidesmis</taxon>
    </lineage>
</organism>
<reference evidence="1 2" key="2">
    <citation type="submission" date="2018-03" db="EMBL/GenBank/DDBJ databases">
        <title>The ancient ancestry and fast evolution of plastids.</title>
        <authorList>
            <person name="Moore K.R."/>
            <person name="Magnabosco C."/>
            <person name="Momper L."/>
            <person name="Gold D.A."/>
            <person name="Bosak T."/>
            <person name="Fournier G.P."/>
        </authorList>
    </citation>
    <scope>NUCLEOTIDE SEQUENCE [LARGE SCALE GENOMIC DNA]</scope>
    <source>
        <strain evidence="1 2">ULC007</strain>
    </source>
</reference>
<gene>
    <name evidence="1" type="ORF">C7B65_07305</name>
</gene>
<dbReference type="OrthoDB" id="467596at2"/>
<reference evidence="1 2" key="1">
    <citation type="submission" date="2018-02" db="EMBL/GenBank/DDBJ databases">
        <authorList>
            <person name="Cohen D.B."/>
            <person name="Kent A.D."/>
        </authorList>
    </citation>
    <scope>NUCLEOTIDE SEQUENCE [LARGE SCALE GENOMIC DNA]</scope>
    <source>
        <strain evidence="1 2">ULC007</strain>
    </source>
</reference>
<accession>A0A2T1DJU1</accession>
<dbReference type="Proteomes" id="UP000238634">
    <property type="component" value="Unassembled WGS sequence"/>
</dbReference>
<comment type="caution">
    <text evidence="1">The sequence shown here is derived from an EMBL/GenBank/DDBJ whole genome shotgun (WGS) entry which is preliminary data.</text>
</comment>